<evidence type="ECO:0000313" key="2">
    <source>
        <dbReference type="Proteomes" id="UP000298429"/>
    </source>
</evidence>
<dbReference type="OrthoDB" id="345261at2"/>
<proteinExistence type="predicted"/>
<sequence>MKRILFKILIYLPFPFLCMSQIHYENITLEELIRSSSHIVLVRPSDPAYTIRKVKIDSKLLKELGIQSKPKNKIPDFERRIYQYQVLEVYKGNINEKEIKTLPADYESSLELHALYYGIGLSKSPIYMHYQSSISEDPEQTNQNFILFLNSTDKPGEYESSVSGGIESADKKEEILAIIRKTSNTNGF</sequence>
<reference evidence="1 2" key="1">
    <citation type="journal article" date="2019" name="PLoS Negl. Trop. Dis.">
        <title>Revisiting the worldwide diversity of Leptospira species in the environment.</title>
        <authorList>
            <person name="Vincent A.T."/>
            <person name="Schiettekatte O."/>
            <person name="Bourhy P."/>
            <person name="Veyrier F.J."/>
            <person name="Picardeau M."/>
        </authorList>
    </citation>
    <scope>NUCLEOTIDE SEQUENCE [LARGE SCALE GENOMIC DNA]</scope>
    <source>
        <strain evidence="1 2">201702444</strain>
    </source>
</reference>
<dbReference type="AlphaFoldDB" id="A0A5F2B3J6"/>
<dbReference type="RefSeq" id="WP_135671286.1">
    <property type="nucleotide sequence ID" value="NZ_RQGN01000063.1"/>
</dbReference>
<accession>A0A5F2B3J6</accession>
<name>A0A5F2B3J6_9LEPT</name>
<gene>
    <name evidence="1" type="ORF">EHQ76_12825</name>
</gene>
<dbReference type="Proteomes" id="UP000298429">
    <property type="component" value="Unassembled WGS sequence"/>
</dbReference>
<organism evidence="1 2">
    <name type="scientific">Leptospira barantonii</name>
    <dbReference type="NCBI Taxonomy" id="2023184"/>
    <lineage>
        <taxon>Bacteria</taxon>
        <taxon>Pseudomonadati</taxon>
        <taxon>Spirochaetota</taxon>
        <taxon>Spirochaetia</taxon>
        <taxon>Leptospirales</taxon>
        <taxon>Leptospiraceae</taxon>
        <taxon>Leptospira</taxon>
    </lineage>
</organism>
<comment type="caution">
    <text evidence="1">The sequence shown here is derived from an EMBL/GenBank/DDBJ whole genome shotgun (WGS) entry which is preliminary data.</text>
</comment>
<dbReference type="EMBL" id="RQGN01000063">
    <property type="protein sequence ID" value="TGL99948.1"/>
    <property type="molecule type" value="Genomic_DNA"/>
</dbReference>
<evidence type="ECO:0000313" key="1">
    <source>
        <dbReference type="EMBL" id="TGL99948.1"/>
    </source>
</evidence>
<protein>
    <submittedName>
        <fullName evidence="1">Uncharacterized protein</fullName>
    </submittedName>
</protein>